<dbReference type="SUPFAM" id="SSF52540">
    <property type="entry name" value="P-loop containing nucleoside triphosphate hydrolases"/>
    <property type="match status" value="1"/>
</dbReference>
<dbReference type="PANTHER" id="PTHR48051:SF46">
    <property type="entry name" value="LEUCINE RICH REPEAT-CONTAINING DOMAIN PROTEIN"/>
    <property type="match status" value="1"/>
</dbReference>
<protein>
    <submittedName>
        <fullName evidence="5">Leucine-rich repeat domain-containing protein</fullName>
    </submittedName>
</protein>
<dbReference type="InterPro" id="IPR001611">
    <property type="entry name" value="Leu-rich_rpt"/>
</dbReference>
<organism evidence="5 6">
    <name type="scientific">Chryseolinea lacunae</name>
    <dbReference type="NCBI Taxonomy" id="2801331"/>
    <lineage>
        <taxon>Bacteria</taxon>
        <taxon>Pseudomonadati</taxon>
        <taxon>Bacteroidota</taxon>
        <taxon>Cytophagia</taxon>
        <taxon>Cytophagales</taxon>
        <taxon>Fulvivirgaceae</taxon>
        <taxon>Chryseolinea</taxon>
    </lineage>
</organism>
<gene>
    <name evidence="5" type="ORF">JI741_30100</name>
</gene>
<keyword evidence="6" id="KW-1185">Reference proteome</keyword>
<dbReference type="InterPro" id="IPR003591">
    <property type="entry name" value="Leu-rich_rpt_typical-subtyp"/>
</dbReference>
<dbReference type="RefSeq" id="WP_202016002.1">
    <property type="nucleotide sequence ID" value="NZ_JAERRB010000017.1"/>
</dbReference>
<comment type="caution">
    <text evidence="5">The sequence shown here is derived from an EMBL/GenBank/DDBJ whole genome shotgun (WGS) entry which is preliminary data.</text>
</comment>
<dbReference type="SUPFAM" id="SSF52058">
    <property type="entry name" value="L domain-like"/>
    <property type="match status" value="1"/>
</dbReference>
<keyword evidence="2" id="KW-0677">Repeat</keyword>
<sequence>MTTIETLLQNDRKNSIKKLQIQSIGANFEEILDILPQLTSLEQLEFGSAPIYQRHISKISDAKSVQSLTIENYRSGKFPTELRSLNKLTTLHISGPFEDLPFDLHEWPLLYLDIQNSRSLEAIHSLPANLDYLNISNTRIAQIPEAVFQLKKIKKIVAGNLGLTYIQSDLFKIPSLESLFLQANKLISIPDEISHLKNLVELSVPNNAIIEFPKTIVSLTNLKYLNLAHNNITSIPSDIQSLRNLIEINLNGNHLTNFPKSLLGLTNIQRISLSDNYIKDKYGNERYNTIFRIPEEIVNSKSLKTLRLDNLYVENVPQEITKTGWDSIKNFLLSKKEADLEKYLFEAKMVLVGRGNVGKTVLSKKLLSPGYKLDRSDTTRGINILRKPFLLQWSKSQEPFKLNIWDFGGQEKYDATHQLFITKRSIYLFLTEAREESNYLDFYYWLNTIQLFSDSSPVIIVLSKCDERKKTLAKSLYKEQFKNIVDFIDVSCAPGFEGTIKNLKNAILEAIKILPQTKLKLSNKWINIRSDIENLSNEKDFIPYSDYLEICEKHGLNKTKADFLSQYLNDLGVIIHHQFDLLLKQTIFINTDWCVDGMYKVLDSESIINGKFTINSLDEIWNEPRFSSKKPELLKLMHQYQLCFELRDNSGYIAPDLLPPDKPSNLKWDHTSNLRFEFRYDFMPAGILGRFIVKSHSFVKSNMYWKHGVVLEYENTLALIIEDSIRGKITISVSGEDKKGLLSAVRMNIIEIHKDFDKANKLSFEEMVPCNCDTCINSETPHFYKFDFLKKLDERGKDTVQCEKSIDDVLLHPLLTDVQLSIRDRRISTNRQLKDFILDILTNNIEKEILLKSSFVNFWRDTKCTIPKNETEIQPYISNSLDIHCKTKGIQLSREVREAEGSVDILLTTKNEDDEILKVCIEIKKAHHANIETAIETQLPLYMESVGTDAAIYLVIWLKNKHQNLPEKYTTKEQLKEEIQRHKRSSLDISVKILDCCKPISPSKN</sequence>
<evidence type="ECO:0000256" key="1">
    <source>
        <dbReference type="ARBA" id="ARBA00022614"/>
    </source>
</evidence>
<dbReference type="Gene3D" id="3.40.50.300">
    <property type="entry name" value="P-loop containing nucleotide triphosphate hydrolases"/>
    <property type="match status" value="1"/>
</dbReference>
<dbReference type="InterPro" id="IPR050216">
    <property type="entry name" value="LRR_domain-containing"/>
</dbReference>
<dbReference type="PROSITE" id="PS51419">
    <property type="entry name" value="RAB"/>
    <property type="match status" value="1"/>
</dbReference>
<dbReference type="EMBL" id="JAERRB010000017">
    <property type="protein sequence ID" value="MBL0745523.1"/>
    <property type="molecule type" value="Genomic_DNA"/>
</dbReference>
<dbReference type="Pfam" id="PF25497">
    <property type="entry name" value="COR-B"/>
    <property type="match status" value="1"/>
</dbReference>
<dbReference type="InterPro" id="IPR027417">
    <property type="entry name" value="P-loop_NTPase"/>
</dbReference>
<proteinExistence type="predicted"/>
<evidence type="ECO:0000259" key="3">
    <source>
        <dbReference type="Pfam" id="PF16095"/>
    </source>
</evidence>
<evidence type="ECO:0000313" key="6">
    <source>
        <dbReference type="Proteomes" id="UP000613030"/>
    </source>
</evidence>
<dbReference type="PRINTS" id="PR00449">
    <property type="entry name" value="RASTRNSFRMNG"/>
</dbReference>
<dbReference type="PANTHER" id="PTHR48051">
    <property type="match status" value="1"/>
</dbReference>
<dbReference type="PROSITE" id="PS51450">
    <property type="entry name" value="LRR"/>
    <property type="match status" value="2"/>
</dbReference>
<dbReference type="InterPro" id="IPR032675">
    <property type="entry name" value="LRR_dom_sf"/>
</dbReference>
<dbReference type="Gene3D" id="3.30.310.200">
    <property type="match status" value="1"/>
</dbReference>
<dbReference type="SMART" id="SM00369">
    <property type="entry name" value="LRR_TYP"/>
    <property type="match status" value="4"/>
</dbReference>
<dbReference type="Gene3D" id="1.10.10.2200">
    <property type="match status" value="1"/>
</dbReference>
<dbReference type="Pfam" id="PF13855">
    <property type="entry name" value="LRR_8"/>
    <property type="match status" value="1"/>
</dbReference>
<dbReference type="SMART" id="SM00175">
    <property type="entry name" value="RAB"/>
    <property type="match status" value="1"/>
</dbReference>
<dbReference type="Pfam" id="PF08477">
    <property type="entry name" value="Roc"/>
    <property type="match status" value="1"/>
</dbReference>
<accession>A0ABS1L1W9</accession>
<dbReference type="InterPro" id="IPR032171">
    <property type="entry name" value="COR-A"/>
</dbReference>
<evidence type="ECO:0000256" key="2">
    <source>
        <dbReference type="ARBA" id="ARBA00022737"/>
    </source>
</evidence>
<reference evidence="5 6" key="1">
    <citation type="submission" date="2021-01" db="EMBL/GenBank/DDBJ databases">
        <title>Chryseolinea sp. Jin1 Genome sequencing and assembly.</title>
        <authorList>
            <person name="Kim I."/>
        </authorList>
    </citation>
    <scope>NUCLEOTIDE SEQUENCE [LARGE SCALE GENOMIC DNA]</scope>
    <source>
        <strain evidence="5 6">Jin1</strain>
    </source>
</reference>
<feature type="domain" description="COR" evidence="3">
    <location>
        <begin position="523"/>
        <end position="658"/>
    </location>
</feature>
<name>A0ABS1L1W9_9BACT</name>
<evidence type="ECO:0000259" key="4">
    <source>
        <dbReference type="Pfam" id="PF25497"/>
    </source>
</evidence>
<evidence type="ECO:0000313" key="5">
    <source>
        <dbReference type="EMBL" id="MBL0745523.1"/>
    </source>
</evidence>
<feature type="domain" description="C-terminal of Roc COR-B" evidence="4">
    <location>
        <begin position="672"/>
        <end position="817"/>
    </location>
</feature>
<dbReference type="Gene3D" id="1.10.10.10">
    <property type="entry name" value="Winged helix-like DNA-binding domain superfamily/Winged helix DNA-binding domain"/>
    <property type="match status" value="1"/>
</dbReference>
<dbReference type="Pfam" id="PF16095">
    <property type="entry name" value="COR-A"/>
    <property type="match status" value="1"/>
</dbReference>
<dbReference type="InterPro" id="IPR036388">
    <property type="entry name" value="WH-like_DNA-bd_sf"/>
</dbReference>
<dbReference type="InterPro" id="IPR057263">
    <property type="entry name" value="COR-B"/>
</dbReference>
<dbReference type="Gene3D" id="3.80.10.10">
    <property type="entry name" value="Ribonuclease Inhibitor"/>
    <property type="match status" value="1"/>
</dbReference>
<dbReference type="Proteomes" id="UP000613030">
    <property type="component" value="Unassembled WGS sequence"/>
</dbReference>
<keyword evidence="1" id="KW-0433">Leucine-rich repeat</keyword>